<dbReference type="STRING" id="35608.A0A2U1N794"/>
<feature type="region of interest" description="Disordered" evidence="10">
    <location>
        <begin position="627"/>
        <end position="649"/>
    </location>
</feature>
<name>A0A2U1N794_ARTAN</name>
<dbReference type="InterPro" id="IPR004827">
    <property type="entry name" value="bZIP"/>
</dbReference>
<feature type="region of interest" description="Disordered" evidence="10">
    <location>
        <begin position="229"/>
        <end position="250"/>
    </location>
</feature>
<dbReference type="SMART" id="SM00338">
    <property type="entry name" value="BRLZ"/>
    <property type="match status" value="1"/>
</dbReference>
<dbReference type="PANTHER" id="PTHR22952">
    <property type="entry name" value="CAMP-RESPONSE ELEMENT BINDING PROTEIN-RELATED"/>
    <property type="match status" value="1"/>
</dbReference>
<evidence type="ECO:0000256" key="4">
    <source>
        <dbReference type="ARBA" id="ARBA00023015"/>
    </source>
</evidence>
<dbReference type="GO" id="GO:0009414">
    <property type="term" value="P:response to water deprivation"/>
    <property type="evidence" value="ECO:0007669"/>
    <property type="project" value="UniProtKB-ARBA"/>
</dbReference>
<sequence length="649" mass="71700">MAGDDVVVTNVPKQLIPFTIPNTIPIKLSLEKHNYNSWSSFLKINLGSLGLKTHIEGTSTSYTDDEWNKQDDLVKVWILGTLTEPLQDQVVTTPGNAKALWDHIKDLFHDNKDARAITLDSELRTIKLGSLSINAYCTKIQGMVDRLHNLGEKVSDKNMVMYAINGLDERFKGIVRIIRHREPLPTFETTRNMLLLEESTLQKAIDHSNVLDHTSSSPTVLLASNTNTKDSEIMSPGEVESPMQSDQHQPRNNVHNALMPQLGRQSSIYSLTLDEFQHTLTESGKNFGSMNMDEFLNSIWTAEENQAHAQVHPPPAANNTATSAAMPTNGGAASGQFLMGLNTSTPPEPNMISRQLSLPRQGSITLPGPLSRKTVDEVWSEIQKTQHDQQQPSTNTNSSNDQIPAQRQPTYGEMTLEDFLVKAGVVREQNNPNAPPIHQQVQPPFGIYPNGNNRVVGPPPGSAHMVRPMIPSYSPMMREAPGYAGGGKRTAAYQPQAPCYGGIVGNGGGYGQALGIGSPASPVSSDGIATSQLDSGNQYGLDMGGMRGSRKRIIDGPVEKVVERRQRRMIKNRESAARSRARKQAYTVELEAELNMLKEENAQLKQALAEMERKRKQQVFEEMRMKSMLKTQKAKEKPRGLRRTSSCPV</sequence>
<feature type="compositionally biased region" description="Polar residues" evidence="10">
    <location>
        <begin position="388"/>
        <end position="406"/>
    </location>
</feature>
<protein>
    <submittedName>
        <fullName evidence="12">Basic-leucine zipper (BZIP) transcription factor family protein</fullName>
    </submittedName>
</protein>
<evidence type="ECO:0000259" key="11">
    <source>
        <dbReference type="PROSITE" id="PS50217"/>
    </source>
</evidence>
<evidence type="ECO:0000256" key="1">
    <source>
        <dbReference type="ARBA" id="ARBA00004123"/>
    </source>
</evidence>
<comment type="similarity">
    <text evidence="8">Belongs to the bZIP family. ABI5 subfamily.</text>
</comment>
<comment type="subcellular location">
    <subcellularLocation>
        <location evidence="1">Nucleus</location>
    </subcellularLocation>
</comment>
<evidence type="ECO:0000256" key="6">
    <source>
        <dbReference type="ARBA" id="ARBA00023163"/>
    </source>
</evidence>
<evidence type="ECO:0000256" key="7">
    <source>
        <dbReference type="ARBA" id="ARBA00023242"/>
    </source>
</evidence>
<dbReference type="OrthoDB" id="644067at2759"/>
<dbReference type="AlphaFoldDB" id="A0A2U1N794"/>
<keyword evidence="7" id="KW-0539">Nucleus</keyword>
<dbReference type="EMBL" id="PKPP01003456">
    <property type="protein sequence ID" value="PWA69369.1"/>
    <property type="molecule type" value="Genomic_DNA"/>
</dbReference>
<dbReference type="GO" id="GO:0045893">
    <property type="term" value="P:positive regulation of DNA-templated transcription"/>
    <property type="evidence" value="ECO:0007669"/>
    <property type="project" value="InterPro"/>
</dbReference>
<dbReference type="GO" id="GO:0005634">
    <property type="term" value="C:nucleus"/>
    <property type="evidence" value="ECO:0007669"/>
    <property type="project" value="UniProtKB-SubCell"/>
</dbReference>
<dbReference type="GO" id="GO:0009845">
    <property type="term" value="P:seed germination"/>
    <property type="evidence" value="ECO:0007669"/>
    <property type="project" value="UniProtKB-ARBA"/>
</dbReference>
<evidence type="ECO:0000256" key="2">
    <source>
        <dbReference type="ARBA" id="ARBA00022553"/>
    </source>
</evidence>
<evidence type="ECO:0000256" key="10">
    <source>
        <dbReference type="SAM" id="MobiDB-lite"/>
    </source>
</evidence>
<dbReference type="PANTHER" id="PTHR22952:SF175">
    <property type="entry name" value="PROTEIN ABSCISIC ACID-INSENSITIVE 5"/>
    <property type="match status" value="1"/>
</dbReference>
<dbReference type="SMR" id="A0A2U1N794"/>
<dbReference type="InterPro" id="IPR046347">
    <property type="entry name" value="bZIP_sf"/>
</dbReference>
<dbReference type="CDD" id="cd14707">
    <property type="entry name" value="bZIP_plant_BZIP46"/>
    <property type="match status" value="1"/>
</dbReference>
<keyword evidence="13" id="KW-1185">Reference proteome</keyword>
<dbReference type="GO" id="GO:0009651">
    <property type="term" value="P:response to salt stress"/>
    <property type="evidence" value="ECO:0007669"/>
    <property type="project" value="UniProtKB-ARBA"/>
</dbReference>
<comment type="caution">
    <text evidence="12">The sequence shown here is derived from an EMBL/GenBank/DDBJ whole genome shotgun (WGS) entry which is preliminary data.</text>
</comment>
<proteinExistence type="inferred from homology"/>
<keyword evidence="9" id="KW-0175">Coiled coil</keyword>
<keyword evidence="2" id="KW-0597">Phosphoprotein</keyword>
<dbReference type="InterPro" id="IPR043452">
    <property type="entry name" value="BZIP46-like"/>
</dbReference>
<evidence type="ECO:0000256" key="8">
    <source>
        <dbReference type="ARBA" id="ARBA00061369"/>
    </source>
</evidence>
<accession>A0A2U1N794</accession>
<evidence type="ECO:0000256" key="9">
    <source>
        <dbReference type="SAM" id="Coils"/>
    </source>
</evidence>
<dbReference type="Proteomes" id="UP000245207">
    <property type="component" value="Unassembled WGS sequence"/>
</dbReference>
<dbReference type="Pfam" id="PF14223">
    <property type="entry name" value="Retrotran_gag_2"/>
    <property type="match status" value="1"/>
</dbReference>
<reference evidence="12 13" key="1">
    <citation type="journal article" date="2018" name="Mol. Plant">
        <title>The genome of Artemisia annua provides insight into the evolution of Asteraceae family and artemisinin biosynthesis.</title>
        <authorList>
            <person name="Shen Q."/>
            <person name="Zhang L."/>
            <person name="Liao Z."/>
            <person name="Wang S."/>
            <person name="Yan T."/>
            <person name="Shi P."/>
            <person name="Liu M."/>
            <person name="Fu X."/>
            <person name="Pan Q."/>
            <person name="Wang Y."/>
            <person name="Lv Z."/>
            <person name="Lu X."/>
            <person name="Zhang F."/>
            <person name="Jiang W."/>
            <person name="Ma Y."/>
            <person name="Chen M."/>
            <person name="Hao X."/>
            <person name="Li L."/>
            <person name="Tang Y."/>
            <person name="Lv G."/>
            <person name="Zhou Y."/>
            <person name="Sun X."/>
            <person name="Brodelius P.E."/>
            <person name="Rose J.K.C."/>
            <person name="Tang K."/>
        </authorList>
    </citation>
    <scope>NUCLEOTIDE SEQUENCE [LARGE SCALE GENOMIC DNA]</scope>
    <source>
        <strain evidence="13">cv. Huhao1</strain>
        <tissue evidence="12">Leaf</tissue>
    </source>
</reference>
<evidence type="ECO:0000313" key="13">
    <source>
        <dbReference type="Proteomes" id="UP000245207"/>
    </source>
</evidence>
<dbReference type="GO" id="GO:0003700">
    <property type="term" value="F:DNA-binding transcription factor activity"/>
    <property type="evidence" value="ECO:0007669"/>
    <property type="project" value="InterPro"/>
</dbReference>
<dbReference type="GO" id="GO:0043565">
    <property type="term" value="F:sequence-specific DNA binding"/>
    <property type="evidence" value="ECO:0007669"/>
    <property type="project" value="UniProtKB-ARBA"/>
</dbReference>
<feature type="domain" description="BZIP" evidence="11">
    <location>
        <begin position="562"/>
        <end position="614"/>
    </location>
</feature>
<dbReference type="Gene3D" id="1.20.5.170">
    <property type="match status" value="1"/>
</dbReference>
<dbReference type="Pfam" id="PF00170">
    <property type="entry name" value="bZIP_1"/>
    <property type="match status" value="1"/>
</dbReference>
<organism evidence="12 13">
    <name type="scientific">Artemisia annua</name>
    <name type="common">Sweet wormwood</name>
    <dbReference type="NCBI Taxonomy" id="35608"/>
    <lineage>
        <taxon>Eukaryota</taxon>
        <taxon>Viridiplantae</taxon>
        <taxon>Streptophyta</taxon>
        <taxon>Embryophyta</taxon>
        <taxon>Tracheophyta</taxon>
        <taxon>Spermatophyta</taxon>
        <taxon>Magnoliopsida</taxon>
        <taxon>eudicotyledons</taxon>
        <taxon>Gunneridae</taxon>
        <taxon>Pentapetalae</taxon>
        <taxon>asterids</taxon>
        <taxon>campanulids</taxon>
        <taxon>Asterales</taxon>
        <taxon>Asteraceae</taxon>
        <taxon>Asteroideae</taxon>
        <taxon>Anthemideae</taxon>
        <taxon>Artemisiinae</taxon>
        <taxon>Artemisia</taxon>
    </lineage>
</organism>
<evidence type="ECO:0000313" key="12">
    <source>
        <dbReference type="EMBL" id="PWA69369.1"/>
    </source>
</evidence>
<evidence type="ECO:0000256" key="5">
    <source>
        <dbReference type="ARBA" id="ARBA00023125"/>
    </source>
</evidence>
<dbReference type="FunFam" id="1.20.5.170:FF:000060">
    <property type="entry name" value="protein ABSCISIC ACID-INSENSITIVE 5 isoform X1"/>
    <property type="match status" value="1"/>
</dbReference>
<dbReference type="PROSITE" id="PS00036">
    <property type="entry name" value="BZIP_BASIC"/>
    <property type="match status" value="1"/>
</dbReference>
<keyword evidence="4" id="KW-0805">Transcription regulation</keyword>
<keyword evidence="3" id="KW-0938">Abscisic acid signaling pathway</keyword>
<evidence type="ECO:0000256" key="3">
    <source>
        <dbReference type="ARBA" id="ARBA00022682"/>
    </source>
</evidence>
<gene>
    <name evidence="12" type="ORF">CTI12_AA299180</name>
</gene>
<keyword evidence="5" id="KW-0238">DNA-binding</keyword>
<feature type="region of interest" description="Disordered" evidence="10">
    <location>
        <begin position="381"/>
        <end position="406"/>
    </location>
</feature>
<feature type="coiled-coil region" evidence="9">
    <location>
        <begin position="583"/>
        <end position="621"/>
    </location>
</feature>
<keyword evidence="6" id="KW-0804">Transcription</keyword>
<dbReference type="SUPFAM" id="SSF57959">
    <property type="entry name" value="Leucine zipper domain"/>
    <property type="match status" value="1"/>
</dbReference>
<dbReference type="PROSITE" id="PS50217">
    <property type="entry name" value="BZIP"/>
    <property type="match status" value="1"/>
</dbReference>
<dbReference type="GO" id="GO:0009738">
    <property type="term" value="P:abscisic acid-activated signaling pathway"/>
    <property type="evidence" value="ECO:0007669"/>
    <property type="project" value="UniProtKB-KW"/>
</dbReference>